<feature type="transmembrane region" description="Helical" evidence="1">
    <location>
        <begin position="208"/>
        <end position="230"/>
    </location>
</feature>
<evidence type="ECO:0000313" key="3">
    <source>
        <dbReference type="Proteomes" id="UP000152474"/>
    </source>
</evidence>
<sequence length="254" mass="29785">MEYSCKMYANLKMEDVYSYHPFEFFLLHDQVYGGYVVPIILTVISILFIISCTVYIVCRAPLESIMDPLLSVIFTCLIIIRVKAEQLRNGGLLDYRMTDIFLEDVCVECSLLCMICMVLYSVYHIVKYFKPDFYCRTWYRFYRSLSRRVAVLIACFMYSVDTRALCSKVVDYATLNALIFYIVIYFGILVYLSECVNELCDRFIRRSLVNLAFFGLLLGLHVRCLVLNTGNRLNNNIFSFSLTVFFFSHQLLMY</sequence>
<feature type="transmembrane region" description="Helical" evidence="1">
    <location>
        <begin position="144"/>
        <end position="160"/>
    </location>
</feature>
<reference evidence="2 3" key="1">
    <citation type="submission" date="2013-11" db="EMBL/GenBank/DDBJ databases">
        <title>Genome sequence of elephant endotheliotropic herpesvirus 5.</title>
        <authorList>
            <person name="Wilkie G.S."/>
            <person name="Davison A.J."/>
            <person name="Denk D."/>
            <person name="Kerr K."/>
            <person name="Redrobe S."/>
            <person name="Steinbach F."/>
            <person name="Dastjerdi A."/>
        </authorList>
    </citation>
    <scope>NUCLEOTIDE SEQUENCE [LARGE SCALE GENOMIC DNA]</scope>
    <source>
        <strain evidence="2 3">Vijay</strain>
    </source>
</reference>
<organism evidence="2 3">
    <name type="scientific">Elephant endotheliotropic herpesvirus 5</name>
    <dbReference type="NCBI Taxonomy" id="768738"/>
    <lineage>
        <taxon>Viruses</taxon>
        <taxon>Duplodnaviria</taxon>
        <taxon>Heunggongvirae</taxon>
        <taxon>Peploviricota</taxon>
        <taxon>Herviviricetes</taxon>
        <taxon>Herpesvirales</taxon>
        <taxon>Orthoherpesviridae</taxon>
        <taxon>Betaherpesvirinae</taxon>
        <taxon>Proboscivirus</taxon>
    </lineage>
</organism>
<keyword evidence="1" id="KW-0812">Transmembrane</keyword>
<evidence type="ECO:0000313" key="2">
    <source>
        <dbReference type="EMBL" id="AHC02806.1"/>
    </source>
</evidence>
<gene>
    <name evidence="2" type="primary">EE43</name>
</gene>
<keyword evidence="1" id="KW-0472">Membrane</keyword>
<feature type="transmembrane region" description="Helical" evidence="1">
    <location>
        <begin position="65"/>
        <end position="82"/>
    </location>
</feature>
<feature type="transmembrane region" description="Helical" evidence="1">
    <location>
        <begin position="35"/>
        <end position="58"/>
    </location>
</feature>
<dbReference type="EMBL" id="KF921519">
    <property type="protein sequence ID" value="AHC02806.1"/>
    <property type="molecule type" value="Genomic_DNA"/>
</dbReference>
<dbReference type="GeneID" id="20098488"/>
<protein>
    <submittedName>
        <fullName evidence="2">Membrane protein EE43</fullName>
    </submittedName>
</protein>
<accession>A0A075CXS4</accession>
<dbReference type="Proteomes" id="UP000152474">
    <property type="component" value="Segment"/>
</dbReference>
<dbReference type="OrthoDB" id="30876at10239"/>
<dbReference type="RefSeq" id="YP_009052066.1">
    <property type="nucleotide sequence ID" value="NC_024696.1"/>
</dbReference>
<name>A0A075CXS4_9BETA</name>
<keyword evidence="3" id="KW-1185">Reference proteome</keyword>
<proteinExistence type="predicted"/>
<feature type="transmembrane region" description="Helical" evidence="1">
    <location>
        <begin position="102"/>
        <end position="123"/>
    </location>
</feature>
<evidence type="ECO:0000256" key="1">
    <source>
        <dbReference type="SAM" id="Phobius"/>
    </source>
</evidence>
<keyword evidence="1" id="KW-1133">Transmembrane helix</keyword>
<feature type="transmembrane region" description="Helical" evidence="1">
    <location>
        <begin position="172"/>
        <end position="196"/>
    </location>
</feature>
<dbReference type="KEGG" id="vg:20098488"/>